<name>A0A5C6A668_9BACT</name>
<evidence type="ECO:0000313" key="3">
    <source>
        <dbReference type="Proteomes" id="UP000317421"/>
    </source>
</evidence>
<dbReference type="AlphaFoldDB" id="A0A5C6A668"/>
<evidence type="ECO:0000256" key="1">
    <source>
        <dbReference type="SAM" id="MobiDB-lite"/>
    </source>
</evidence>
<dbReference type="Proteomes" id="UP000317421">
    <property type="component" value="Unassembled WGS sequence"/>
</dbReference>
<comment type="caution">
    <text evidence="2">The sequence shown here is derived from an EMBL/GenBank/DDBJ whole genome shotgun (WGS) entry which is preliminary data.</text>
</comment>
<gene>
    <name evidence="2" type="ORF">Pla108_36980</name>
</gene>
<reference evidence="2 3" key="1">
    <citation type="submission" date="2019-02" db="EMBL/GenBank/DDBJ databases">
        <title>Deep-cultivation of Planctomycetes and their phenomic and genomic characterization uncovers novel biology.</title>
        <authorList>
            <person name="Wiegand S."/>
            <person name="Jogler M."/>
            <person name="Boedeker C."/>
            <person name="Pinto D."/>
            <person name="Vollmers J."/>
            <person name="Rivas-Marin E."/>
            <person name="Kohn T."/>
            <person name="Peeters S.H."/>
            <person name="Heuer A."/>
            <person name="Rast P."/>
            <person name="Oberbeckmann S."/>
            <person name="Bunk B."/>
            <person name="Jeske O."/>
            <person name="Meyerdierks A."/>
            <person name="Storesund J.E."/>
            <person name="Kallscheuer N."/>
            <person name="Luecker S."/>
            <person name="Lage O.M."/>
            <person name="Pohl T."/>
            <person name="Merkel B.J."/>
            <person name="Hornburger P."/>
            <person name="Mueller R.-W."/>
            <person name="Bruemmer F."/>
            <person name="Labrenz M."/>
            <person name="Spormann A.M."/>
            <person name="Op Den Camp H."/>
            <person name="Overmann J."/>
            <person name="Amann R."/>
            <person name="Jetten M.S.M."/>
            <person name="Mascher T."/>
            <person name="Medema M.H."/>
            <person name="Devos D.P."/>
            <person name="Kaster A.-K."/>
            <person name="Ovreas L."/>
            <person name="Rohde M."/>
            <person name="Galperin M.Y."/>
            <person name="Jogler C."/>
        </authorList>
    </citation>
    <scope>NUCLEOTIDE SEQUENCE [LARGE SCALE GENOMIC DNA]</scope>
    <source>
        <strain evidence="2 3">Pla108</strain>
    </source>
</reference>
<organism evidence="2 3">
    <name type="scientific">Botrimarina colliarenosi</name>
    <dbReference type="NCBI Taxonomy" id="2528001"/>
    <lineage>
        <taxon>Bacteria</taxon>
        <taxon>Pseudomonadati</taxon>
        <taxon>Planctomycetota</taxon>
        <taxon>Planctomycetia</taxon>
        <taxon>Pirellulales</taxon>
        <taxon>Lacipirellulaceae</taxon>
        <taxon>Botrimarina</taxon>
    </lineage>
</organism>
<evidence type="ECO:0000313" key="2">
    <source>
        <dbReference type="EMBL" id="TWT94847.1"/>
    </source>
</evidence>
<dbReference type="EMBL" id="SJPR01000006">
    <property type="protein sequence ID" value="TWT94847.1"/>
    <property type="molecule type" value="Genomic_DNA"/>
</dbReference>
<accession>A0A5C6A668</accession>
<keyword evidence="3" id="KW-1185">Reference proteome</keyword>
<protein>
    <submittedName>
        <fullName evidence="2">Uncharacterized protein</fullName>
    </submittedName>
</protein>
<feature type="compositionally biased region" description="Basic and acidic residues" evidence="1">
    <location>
        <begin position="9"/>
        <end position="31"/>
    </location>
</feature>
<proteinExistence type="predicted"/>
<sequence>MLPATAERVPLHTAEHVNDRIREEMQQRINK</sequence>
<feature type="region of interest" description="Disordered" evidence="1">
    <location>
        <begin position="1"/>
        <end position="31"/>
    </location>
</feature>